<protein>
    <recommendedName>
        <fullName evidence="8">Circadian input-output histidine kinase CikA</fullName>
        <ecNumber evidence="3">2.7.13.3</ecNumber>
    </recommendedName>
</protein>
<dbReference type="Pfam" id="PF02518">
    <property type="entry name" value="HATPase_c"/>
    <property type="match status" value="1"/>
</dbReference>
<dbReference type="EMBL" id="JAHHHV010000081">
    <property type="protein sequence ID" value="MBW4467875.1"/>
    <property type="molecule type" value="Genomic_DNA"/>
</dbReference>
<dbReference type="InterPro" id="IPR000644">
    <property type="entry name" value="CBS_dom"/>
</dbReference>
<comment type="catalytic activity">
    <reaction evidence="1">
        <text>ATP + protein L-histidine = ADP + protein N-phospho-L-histidine.</text>
        <dbReference type="EC" id="2.7.13.3"/>
    </reaction>
</comment>
<evidence type="ECO:0000256" key="2">
    <source>
        <dbReference type="ARBA" id="ARBA00006402"/>
    </source>
</evidence>
<name>A0A951PES7_9CYAN</name>
<keyword evidence="6" id="KW-0418">Kinase</keyword>
<dbReference type="AlphaFoldDB" id="A0A951PES7"/>
<dbReference type="Gene3D" id="3.10.580.10">
    <property type="entry name" value="CBS-domain"/>
    <property type="match status" value="1"/>
</dbReference>
<evidence type="ECO:0000313" key="12">
    <source>
        <dbReference type="Proteomes" id="UP000707356"/>
    </source>
</evidence>
<dbReference type="SMART" id="SM00387">
    <property type="entry name" value="HATPase_c"/>
    <property type="match status" value="1"/>
</dbReference>
<keyword evidence="7" id="KW-0902">Two-component regulatory system</keyword>
<dbReference type="Pfam" id="PF00571">
    <property type="entry name" value="CBS"/>
    <property type="match status" value="1"/>
</dbReference>
<dbReference type="Pfam" id="PF00512">
    <property type="entry name" value="HisKA"/>
    <property type="match status" value="1"/>
</dbReference>
<evidence type="ECO:0000256" key="4">
    <source>
        <dbReference type="ARBA" id="ARBA00022553"/>
    </source>
</evidence>
<dbReference type="InterPro" id="IPR046342">
    <property type="entry name" value="CBS_dom_sf"/>
</dbReference>
<reference evidence="11" key="1">
    <citation type="submission" date="2021-05" db="EMBL/GenBank/DDBJ databases">
        <authorList>
            <person name="Pietrasiak N."/>
            <person name="Ward R."/>
            <person name="Stajich J.E."/>
            <person name="Kurbessoian T."/>
        </authorList>
    </citation>
    <scope>NUCLEOTIDE SEQUENCE</scope>
    <source>
        <strain evidence="11">GSE-TBD4-15B</strain>
    </source>
</reference>
<evidence type="ECO:0000259" key="10">
    <source>
        <dbReference type="PROSITE" id="PS50109"/>
    </source>
</evidence>
<dbReference type="CDD" id="cd00082">
    <property type="entry name" value="HisKA"/>
    <property type="match status" value="1"/>
</dbReference>
<evidence type="ECO:0000256" key="8">
    <source>
        <dbReference type="ARBA" id="ARBA00074306"/>
    </source>
</evidence>
<gene>
    <name evidence="11" type="ORF">KME07_20810</name>
</gene>
<evidence type="ECO:0000256" key="9">
    <source>
        <dbReference type="SAM" id="MobiDB-lite"/>
    </source>
</evidence>
<evidence type="ECO:0000256" key="3">
    <source>
        <dbReference type="ARBA" id="ARBA00012438"/>
    </source>
</evidence>
<sequence>MPPFPDNPAENLTDHATDHSADNSVQPDDLLKMTPLSESLQFEASTPAIQVLRALGQTADYAVIFCQQQFVGLITAKEIVKALAAGADLTECSVSSLKPRLVAIEALELLDLLAVAQRFREHQVQYLPVLNQQQVVGVLTLEQVTAKLHHLLTNPTAFWVQAARQEAPAPAKVPAPLDPAGSLMQWASVSHEMRASISGVAAFVELLASDRGVMQNYAEALDCIEQTCRYLMALTDDICLYAQLEADRALPQQQTCNLYELLKDLKQRFQVQARSKHLEFLLEQDGALPQYIITDPVKLRRILDNLLSNAIKFTQRGKITLKLIVRDKIYFEVRDTGVGIAPDEQAAIFEPFVQAAAGRRSAQGVGLGLAISQKLAQVMGGEIWMSSLLGQGTTVRLALPIQTRRRQTNQPS</sequence>
<keyword evidence="5" id="KW-0808">Transferase</keyword>
<dbReference type="SUPFAM" id="SSF47384">
    <property type="entry name" value="Homodimeric domain of signal transducing histidine kinase"/>
    <property type="match status" value="1"/>
</dbReference>
<organism evidence="11 12">
    <name type="scientific">Pegethrix bostrychoides GSE-TBD4-15B</name>
    <dbReference type="NCBI Taxonomy" id="2839662"/>
    <lineage>
        <taxon>Bacteria</taxon>
        <taxon>Bacillati</taxon>
        <taxon>Cyanobacteriota</taxon>
        <taxon>Cyanophyceae</taxon>
        <taxon>Oculatellales</taxon>
        <taxon>Oculatellaceae</taxon>
        <taxon>Pegethrix</taxon>
    </lineage>
</organism>
<dbReference type="PANTHER" id="PTHR43047">
    <property type="entry name" value="TWO-COMPONENT HISTIDINE PROTEIN KINASE"/>
    <property type="match status" value="1"/>
</dbReference>
<evidence type="ECO:0000313" key="11">
    <source>
        <dbReference type="EMBL" id="MBW4467875.1"/>
    </source>
</evidence>
<dbReference type="GO" id="GO:0000155">
    <property type="term" value="F:phosphorelay sensor kinase activity"/>
    <property type="evidence" value="ECO:0007669"/>
    <property type="project" value="InterPro"/>
</dbReference>
<dbReference type="PRINTS" id="PR00344">
    <property type="entry name" value="BCTRLSENSOR"/>
</dbReference>
<feature type="region of interest" description="Disordered" evidence="9">
    <location>
        <begin position="1"/>
        <end position="26"/>
    </location>
</feature>
<keyword evidence="4" id="KW-0597">Phosphoprotein</keyword>
<comment type="caution">
    <text evidence="11">The sequence shown here is derived from an EMBL/GenBank/DDBJ whole genome shotgun (WGS) entry which is preliminary data.</text>
</comment>
<feature type="domain" description="Histidine kinase" evidence="10">
    <location>
        <begin position="188"/>
        <end position="403"/>
    </location>
</feature>
<comment type="similarity">
    <text evidence="2">In the N-terminal section; belongs to the phytochrome family.</text>
</comment>
<evidence type="ECO:0000256" key="6">
    <source>
        <dbReference type="ARBA" id="ARBA00022777"/>
    </source>
</evidence>
<dbReference type="InterPro" id="IPR036890">
    <property type="entry name" value="HATPase_C_sf"/>
</dbReference>
<dbReference type="EC" id="2.7.13.3" evidence="3"/>
<evidence type="ECO:0000256" key="7">
    <source>
        <dbReference type="ARBA" id="ARBA00023012"/>
    </source>
</evidence>
<dbReference type="Proteomes" id="UP000707356">
    <property type="component" value="Unassembled WGS sequence"/>
</dbReference>
<proteinExistence type="inferred from homology"/>
<dbReference type="InterPro" id="IPR036097">
    <property type="entry name" value="HisK_dim/P_sf"/>
</dbReference>
<dbReference type="InterPro" id="IPR005467">
    <property type="entry name" value="His_kinase_dom"/>
</dbReference>
<dbReference type="Gene3D" id="1.10.287.130">
    <property type="match status" value="1"/>
</dbReference>
<dbReference type="PROSITE" id="PS50109">
    <property type="entry name" value="HIS_KIN"/>
    <property type="match status" value="1"/>
</dbReference>
<dbReference type="CDD" id="cd16922">
    <property type="entry name" value="HATPase_EvgS-ArcB-TorS-like"/>
    <property type="match status" value="1"/>
</dbReference>
<dbReference type="InterPro" id="IPR004358">
    <property type="entry name" value="Sig_transdc_His_kin-like_C"/>
</dbReference>
<dbReference type="SUPFAM" id="SSF54631">
    <property type="entry name" value="CBS-domain pair"/>
    <property type="match status" value="1"/>
</dbReference>
<dbReference type="Gene3D" id="3.30.565.10">
    <property type="entry name" value="Histidine kinase-like ATPase, C-terminal domain"/>
    <property type="match status" value="1"/>
</dbReference>
<evidence type="ECO:0000256" key="1">
    <source>
        <dbReference type="ARBA" id="ARBA00000085"/>
    </source>
</evidence>
<accession>A0A951PES7</accession>
<evidence type="ECO:0000256" key="5">
    <source>
        <dbReference type="ARBA" id="ARBA00022679"/>
    </source>
</evidence>
<dbReference type="InterPro" id="IPR003661">
    <property type="entry name" value="HisK_dim/P_dom"/>
</dbReference>
<dbReference type="FunFam" id="3.30.565.10:FF:000010">
    <property type="entry name" value="Sensor histidine kinase RcsC"/>
    <property type="match status" value="1"/>
</dbReference>
<dbReference type="InterPro" id="IPR003594">
    <property type="entry name" value="HATPase_dom"/>
</dbReference>
<reference evidence="11" key="2">
    <citation type="journal article" date="2022" name="Microbiol. Resour. Announc.">
        <title>Metagenome Sequencing to Explore Phylogenomics of Terrestrial Cyanobacteria.</title>
        <authorList>
            <person name="Ward R.D."/>
            <person name="Stajich J.E."/>
            <person name="Johansen J.R."/>
            <person name="Huntemann M."/>
            <person name="Clum A."/>
            <person name="Foster B."/>
            <person name="Foster B."/>
            <person name="Roux S."/>
            <person name="Palaniappan K."/>
            <person name="Varghese N."/>
            <person name="Mukherjee S."/>
            <person name="Reddy T.B.K."/>
            <person name="Daum C."/>
            <person name="Copeland A."/>
            <person name="Chen I.A."/>
            <person name="Ivanova N.N."/>
            <person name="Kyrpides N.C."/>
            <person name="Shapiro N."/>
            <person name="Eloe-Fadrosh E.A."/>
            <person name="Pietrasiak N."/>
        </authorList>
    </citation>
    <scope>NUCLEOTIDE SEQUENCE</scope>
    <source>
        <strain evidence="11">GSE-TBD4-15B</strain>
    </source>
</reference>
<feature type="compositionally biased region" description="Basic and acidic residues" evidence="9">
    <location>
        <begin position="12"/>
        <end position="21"/>
    </location>
</feature>
<dbReference type="SMART" id="SM00388">
    <property type="entry name" value="HisKA"/>
    <property type="match status" value="1"/>
</dbReference>
<dbReference type="SUPFAM" id="SSF55874">
    <property type="entry name" value="ATPase domain of HSP90 chaperone/DNA topoisomerase II/histidine kinase"/>
    <property type="match status" value="1"/>
</dbReference>